<reference evidence="2 3" key="1">
    <citation type="submission" date="2022-08" db="EMBL/GenBank/DDBJ databases">
        <title>Reclassification of Massilia species as members of the genera Telluria, Duganella, Pseudoduganella, Mokoshia gen. nov. and Zemynaea gen. nov. using orthogonal and non-orthogonal genome-based approaches.</title>
        <authorList>
            <person name="Bowman J.P."/>
        </authorList>
    </citation>
    <scope>NUCLEOTIDE SEQUENCE [LARGE SCALE GENOMIC DNA]</scope>
    <source>
        <strain evidence="2 3">JCM 31316</strain>
    </source>
</reference>
<sequence length="232" mass="26069">MDKPFRHDARPPKEPGFLVRFIRSRPYLLGASLLGVVVGILVPGHYSDVRRSLIGWNSGVWPYLLTMTWTMFRADHSRVRAIAERQDERGGAVLGAVIVGAILSVYAIVTELANMKEASEHVKALHYGFTALTVIGSWLLVGVMYCLHYAHIYYTADKHTLPLEFPDKHTQPNYWDFLYFSFTLSVAVQTSDVTIKTRAMRKLVLGHCVLAFFFNLIILGLSVNIAASLINT</sequence>
<gene>
    <name evidence="2" type="ORF">NX784_19660</name>
</gene>
<dbReference type="Proteomes" id="UP001204151">
    <property type="component" value="Unassembled WGS sequence"/>
</dbReference>
<keyword evidence="1" id="KW-0472">Membrane</keyword>
<feature type="transmembrane region" description="Helical" evidence="1">
    <location>
        <begin position="204"/>
        <end position="230"/>
    </location>
</feature>
<accession>A0ABT1ZV35</accession>
<dbReference type="Pfam" id="PF07077">
    <property type="entry name" value="DUF1345"/>
    <property type="match status" value="1"/>
</dbReference>
<organism evidence="2 3">
    <name type="scientific">Massilia pinisoli</name>
    <dbReference type="NCBI Taxonomy" id="1772194"/>
    <lineage>
        <taxon>Bacteria</taxon>
        <taxon>Pseudomonadati</taxon>
        <taxon>Pseudomonadota</taxon>
        <taxon>Betaproteobacteria</taxon>
        <taxon>Burkholderiales</taxon>
        <taxon>Oxalobacteraceae</taxon>
        <taxon>Telluria group</taxon>
        <taxon>Massilia</taxon>
    </lineage>
</organism>
<comment type="caution">
    <text evidence="2">The sequence shown here is derived from an EMBL/GenBank/DDBJ whole genome shotgun (WGS) entry which is preliminary data.</text>
</comment>
<protein>
    <submittedName>
        <fullName evidence="2">DUF1345 domain-containing protein</fullName>
    </submittedName>
</protein>
<keyword evidence="1" id="KW-0812">Transmembrane</keyword>
<evidence type="ECO:0000313" key="3">
    <source>
        <dbReference type="Proteomes" id="UP001204151"/>
    </source>
</evidence>
<feature type="transmembrane region" description="Helical" evidence="1">
    <location>
        <begin position="92"/>
        <end position="109"/>
    </location>
</feature>
<evidence type="ECO:0000256" key="1">
    <source>
        <dbReference type="SAM" id="Phobius"/>
    </source>
</evidence>
<dbReference type="RefSeq" id="WP_258818389.1">
    <property type="nucleotide sequence ID" value="NZ_JANUGW010000016.1"/>
</dbReference>
<dbReference type="InterPro" id="IPR009781">
    <property type="entry name" value="DUF1345"/>
</dbReference>
<keyword evidence="3" id="KW-1185">Reference proteome</keyword>
<proteinExistence type="predicted"/>
<keyword evidence="1" id="KW-1133">Transmembrane helix</keyword>
<name>A0ABT1ZV35_9BURK</name>
<dbReference type="EMBL" id="JANUGW010000016">
    <property type="protein sequence ID" value="MCS0583815.1"/>
    <property type="molecule type" value="Genomic_DNA"/>
</dbReference>
<evidence type="ECO:0000313" key="2">
    <source>
        <dbReference type="EMBL" id="MCS0583815.1"/>
    </source>
</evidence>
<feature type="transmembrane region" description="Helical" evidence="1">
    <location>
        <begin position="53"/>
        <end position="72"/>
    </location>
</feature>
<feature type="transmembrane region" description="Helical" evidence="1">
    <location>
        <begin position="27"/>
        <end position="47"/>
    </location>
</feature>
<feature type="transmembrane region" description="Helical" evidence="1">
    <location>
        <begin position="129"/>
        <end position="150"/>
    </location>
</feature>